<dbReference type="STRING" id="94624.Bpet1649"/>
<evidence type="ECO:0000256" key="1">
    <source>
        <dbReference type="ARBA" id="ARBA00023015"/>
    </source>
</evidence>
<dbReference type="PRINTS" id="PR00035">
    <property type="entry name" value="HTHGNTR"/>
</dbReference>
<dbReference type="KEGG" id="bpt:Bpet1649"/>
<dbReference type="Gene3D" id="1.20.120.530">
    <property type="entry name" value="GntR ligand-binding domain-like"/>
    <property type="match status" value="1"/>
</dbReference>
<dbReference type="SMART" id="SM00345">
    <property type="entry name" value="HTH_GNTR"/>
    <property type="match status" value="1"/>
</dbReference>
<dbReference type="Pfam" id="PF00392">
    <property type="entry name" value="GntR"/>
    <property type="match status" value="1"/>
</dbReference>
<dbReference type="InterPro" id="IPR008920">
    <property type="entry name" value="TF_FadR/GntR_C"/>
</dbReference>
<dbReference type="InterPro" id="IPR000524">
    <property type="entry name" value="Tscrpt_reg_HTH_GntR"/>
</dbReference>
<reference evidence="5 6" key="1">
    <citation type="journal article" date="2008" name="BMC Genomics">
        <title>The missing link: Bordetella petrii is endowed with both the metabolic versatility of environmental bacteria and virulence traits of pathogenic Bordetellae.</title>
        <authorList>
            <person name="Gross R."/>
            <person name="Guzman C.A."/>
            <person name="Sebaihia M."/>
            <person name="Martins Dos Santos V.A."/>
            <person name="Pieper D.H."/>
            <person name="Koebnik R."/>
            <person name="Lechner M."/>
            <person name="Bartels D."/>
            <person name="Buhrmester J."/>
            <person name="Choudhuri J.V."/>
            <person name="Ebensen T."/>
            <person name="Gaigalat L."/>
            <person name="Herrmann S."/>
            <person name="Khachane A.N."/>
            <person name="Larisch C."/>
            <person name="Link S."/>
            <person name="Linke B."/>
            <person name="Meyer F."/>
            <person name="Mormann S."/>
            <person name="Nakunst D."/>
            <person name="Rueckert C."/>
            <person name="Schneiker-Bekel S."/>
            <person name="Schulze K."/>
            <person name="Vorhoelter F.J."/>
            <person name="Yevsa T."/>
            <person name="Engle J.T."/>
            <person name="Goldman W.E."/>
            <person name="Puehler A."/>
            <person name="Goebel U.B."/>
            <person name="Goesmann A."/>
            <person name="Bloecker H."/>
            <person name="Kaiser O."/>
            <person name="Martinez-Arias R."/>
        </authorList>
    </citation>
    <scope>NUCLEOTIDE SEQUENCE [LARGE SCALE GENOMIC DNA]</scope>
    <source>
        <strain evidence="6">ATCC BAA-461 / DSM 12804 / CCUG 43448 / CIP 107267 / Se-1111R</strain>
    </source>
</reference>
<dbReference type="SUPFAM" id="SSF48008">
    <property type="entry name" value="GntR ligand-binding domain-like"/>
    <property type="match status" value="1"/>
</dbReference>
<dbReference type="SMART" id="SM00895">
    <property type="entry name" value="FCD"/>
    <property type="match status" value="1"/>
</dbReference>
<feature type="domain" description="HTH gntR-type" evidence="4">
    <location>
        <begin position="34"/>
        <end position="101"/>
    </location>
</feature>
<dbReference type="Proteomes" id="UP000001225">
    <property type="component" value="Chromosome"/>
</dbReference>
<gene>
    <name evidence="5" type="ordered locus">Bpet1649</name>
</gene>
<dbReference type="PROSITE" id="PS50949">
    <property type="entry name" value="HTH_GNTR"/>
    <property type="match status" value="1"/>
</dbReference>
<evidence type="ECO:0000313" key="5">
    <source>
        <dbReference type="EMBL" id="CAP41988.1"/>
    </source>
</evidence>
<dbReference type="Gene3D" id="1.10.10.10">
    <property type="entry name" value="Winged helix-like DNA-binding domain superfamily/Winged helix DNA-binding domain"/>
    <property type="match status" value="1"/>
</dbReference>
<evidence type="ECO:0000256" key="2">
    <source>
        <dbReference type="ARBA" id="ARBA00023125"/>
    </source>
</evidence>
<dbReference type="PANTHER" id="PTHR43537:SF24">
    <property type="entry name" value="GLUCONATE OPERON TRANSCRIPTIONAL REPRESSOR"/>
    <property type="match status" value="1"/>
</dbReference>
<accession>A9IHU5</accession>
<dbReference type="InterPro" id="IPR036388">
    <property type="entry name" value="WH-like_DNA-bd_sf"/>
</dbReference>
<dbReference type="CDD" id="cd07377">
    <property type="entry name" value="WHTH_GntR"/>
    <property type="match status" value="1"/>
</dbReference>
<dbReference type="SUPFAM" id="SSF46785">
    <property type="entry name" value="Winged helix' DNA-binding domain"/>
    <property type="match status" value="1"/>
</dbReference>
<organism evidence="5 6">
    <name type="scientific">Bordetella petrii (strain ATCC BAA-461 / DSM 12804 / CCUG 43448 / CIP 107267 / Se-1111R)</name>
    <dbReference type="NCBI Taxonomy" id="340100"/>
    <lineage>
        <taxon>Bacteria</taxon>
        <taxon>Pseudomonadati</taxon>
        <taxon>Pseudomonadota</taxon>
        <taxon>Betaproteobacteria</taxon>
        <taxon>Burkholderiales</taxon>
        <taxon>Alcaligenaceae</taxon>
        <taxon>Bordetella</taxon>
    </lineage>
</organism>
<proteinExistence type="predicted"/>
<keyword evidence="6" id="KW-1185">Reference proteome</keyword>
<evidence type="ECO:0000256" key="3">
    <source>
        <dbReference type="ARBA" id="ARBA00023163"/>
    </source>
</evidence>
<dbReference type="GO" id="GO:0003677">
    <property type="term" value="F:DNA binding"/>
    <property type="evidence" value="ECO:0007669"/>
    <property type="project" value="UniProtKB-KW"/>
</dbReference>
<dbReference type="InterPro" id="IPR011711">
    <property type="entry name" value="GntR_C"/>
</dbReference>
<dbReference type="Pfam" id="PF07729">
    <property type="entry name" value="FCD"/>
    <property type="match status" value="1"/>
</dbReference>
<evidence type="ECO:0000313" key="6">
    <source>
        <dbReference type="Proteomes" id="UP000001225"/>
    </source>
</evidence>
<dbReference type="GO" id="GO:0003700">
    <property type="term" value="F:DNA-binding transcription factor activity"/>
    <property type="evidence" value="ECO:0007669"/>
    <property type="project" value="InterPro"/>
</dbReference>
<sequence>MRPSQYTDSDCLLAPDRMKAAELPADFKVPRAASVLRHSVTESIRNAILVGRFRPGERLPERELCEMTGVSRTLVREALRQLESEGLIHVIPHRGPVVDRLLPEQAEGIYQVREELEGLACQLFAERATDEQLKSLQSAFQALKRAFAQGGSLEQLSAKNYFYQQLLDGAGNEALTTTLRLLNSRVMLLRSTSMQAPGRAKKSLAELGELLEALAARDGRAARKAGSLHVRNAARVAIKVLRETQAAMAAE</sequence>
<keyword evidence="3" id="KW-0804">Transcription</keyword>
<dbReference type="PANTHER" id="PTHR43537">
    <property type="entry name" value="TRANSCRIPTIONAL REGULATOR, GNTR FAMILY"/>
    <property type="match status" value="1"/>
</dbReference>
<name>A9IHU5_BORPD</name>
<dbReference type="AlphaFoldDB" id="A9IHU5"/>
<dbReference type="EMBL" id="AM902716">
    <property type="protein sequence ID" value="CAP41988.1"/>
    <property type="molecule type" value="Genomic_DNA"/>
</dbReference>
<dbReference type="eggNOG" id="COG1802">
    <property type="taxonomic scope" value="Bacteria"/>
</dbReference>
<keyword evidence="2" id="KW-0238">DNA-binding</keyword>
<protein>
    <submittedName>
        <fullName evidence="5">Transcriptional regulator, GntR-family</fullName>
    </submittedName>
</protein>
<evidence type="ECO:0000259" key="4">
    <source>
        <dbReference type="PROSITE" id="PS50949"/>
    </source>
</evidence>
<keyword evidence="1" id="KW-0805">Transcription regulation</keyword>
<dbReference type="InterPro" id="IPR036390">
    <property type="entry name" value="WH_DNA-bd_sf"/>
</dbReference>